<evidence type="ECO:0000256" key="1">
    <source>
        <dbReference type="SAM" id="MobiDB-lite"/>
    </source>
</evidence>
<organism evidence="2 3">
    <name type="scientific">Amycolatopsis xylanica</name>
    <dbReference type="NCBI Taxonomy" id="589385"/>
    <lineage>
        <taxon>Bacteria</taxon>
        <taxon>Bacillati</taxon>
        <taxon>Actinomycetota</taxon>
        <taxon>Actinomycetes</taxon>
        <taxon>Pseudonocardiales</taxon>
        <taxon>Pseudonocardiaceae</taxon>
        <taxon>Amycolatopsis</taxon>
    </lineage>
</organism>
<dbReference type="AlphaFoldDB" id="A0A1H3J5L0"/>
<sequence length="108" mass="11810">MFEHQGLFTQDTADPDGFTFEETRPFRIVFGEGDGRIQLGPLAYPDRIGLGFGIRSTLVLRHGSPFRRQPARLSRTYASGNGKIPPVASRRASRMASRGAGSPVKCST</sequence>
<feature type="region of interest" description="Disordered" evidence="1">
    <location>
        <begin position="73"/>
        <end position="108"/>
    </location>
</feature>
<evidence type="ECO:0000313" key="2">
    <source>
        <dbReference type="EMBL" id="SDY35300.1"/>
    </source>
</evidence>
<feature type="compositionally biased region" description="Low complexity" evidence="1">
    <location>
        <begin position="88"/>
        <end position="102"/>
    </location>
</feature>
<accession>A0A1H3J5L0</accession>
<protein>
    <submittedName>
        <fullName evidence="2">Uncharacterized protein</fullName>
    </submittedName>
</protein>
<evidence type="ECO:0000313" key="3">
    <source>
        <dbReference type="Proteomes" id="UP000199515"/>
    </source>
</evidence>
<gene>
    <name evidence="2" type="ORF">SAMN05421504_105258</name>
</gene>
<proteinExistence type="predicted"/>
<reference evidence="2 3" key="1">
    <citation type="submission" date="2016-10" db="EMBL/GenBank/DDBJ databases">
        <authorList>
            <person name="de Groot N.N."/>
        </authorList>
    </citation>
    <scope>NUCLEOTIDE SEQUENCE [LARGE SCALE GENOMIC DNA]</scope>
    <source>
        <strain evidence="2 3">CPCC 202699</strain>
    </source>
</reference>
<dbReference type="EMBL" id="FNON01000005">
    <property type="protein sequence ID" value="SDY35300.1"/>
    <property type="molecule type" value="Genomic_DNA"/>
</dbReference>
<name>A0A1H3J5L0_9PSEU</name>
<keyword evidence="3" id="KW-1185">Reference proteome</keyword>
<dbReference type="Proteomes" id="UP000199515">
    <property type="component" value="Unassembled WGS sequence"/>
</dbReference>